<dbReference type="SUPFAM" id="SSF143011">
    <property type="entry name" value="RelE-like"/>
    <property type="match status" value="1"/>
</dbReference>
<dbReference type="AlphaFoldDB" id="A0A1M6H4K4"/>
<accession>A0A1M6H4K4</accession>
<dbReference type="OrthoDB" id="7030467at2"/>
<dbReference type="GO" id="GO:0004521">
    <property type="term" value="F:RNA endonuclease activity"/>
    <property type="evidence" value="ECO:0007669"/>
    <property type="project" value="TreeGrafter"/>
</dbReference>
<evidence type="ECO:0000256" key="2">
    <source>
        <dbReference type="PIRSR" id="PIRSR006156-1"/>
    </source>
</evidence>
<dbReference type="EMBL" id="FQZE01000012">
    <property type="protein sequence ID" value="SHJ17177.1"/>
    <property type="molecule type" value="Genomic_DNA"/>
</dbReference>
<sequence>MYSIRFTNRFKKDVKRCKRRGYNLSELEHAIDILQASGKLPPKYKTHVLSGQYAGLWECHLKPDWLLVWDQSDKELTLLFMATGTHSDLF</sequence>
<organism evidence="3 4">
    <name type="scientific">Tangfeifania diversioriginum</name>
    <dbReference type="NCBI Taxonomy" id="1168035"/>
    <lineage>
        <taxon>Bacteria</taxon>
        <taxon>Pseudomonadati</taxon>
        <taxon>Bacteroidota</taxon>
        <taxon>Bacteroidia</taxon>
        <taxon>Marinilabiliales</taxon>
        <taxon>Prolixibacteraceae</taxon>
        <taxon>Tangfeifania</taxon>
    </lineage>
</organism>
<keyword evidence="1" id="KW-1277">Toxin-antitoxin system</keyword>
<protein>
    <submittedName>
        <fullName evidence="3">mRNA interferase YafQ</fullName>
    </submittedName>
</protein>
<dbReference type="Gene3D" id="3.30.2310.20">
    <property type="entry name" value="RelE-like"/>
    <property type="match status" value="1"/>
</dbReference>
<keyword evidence="4" id="KW-1185">Reference proteome</keyword>
<dbReference type="PANTHER" id="PTHR40588:SF1">
    <property type="entry name" value="MRNA INTERFERASE TOXIN YAFQ"/>
    <property type="match status" value="1"/>
</dbReference>
<dbReference type="PANTHER" id="PTHR40588">
    <property type="entry name" value="MRNA INTERFERASE TOXIN YAFQ"/>
    <property type="match status" value="1"/>
</dbReference>
<evidence type="ECO:0000313" key="3">
    <source>
        <dbReference type="EMBL" id="SHJ17177.1"/>
    </source>
</evidence>
<evidence type="ECO:0000256" key="1">
    <source>
        <dbReference type="ARBA" id="ARBA00022649"/>
    </source>
</evidence>
<dbReference type="Pfam" id="PF15738">
    <property type="entry name" value="YafQ_toxin"/>
    <property type="match status" value="1"/>
</dbReference>
<gene>
    <name evidence="3" type="ORF">SAMN05444280_11283</name>
</gene>
<reference evidence="3 4" key="1">
    <citation type="submission" date="2016-11" db="EMBL/GenBank/DDBJ databases">
        <authorList>
            <person name="Jaros S."/>
            <person name="Januszkiewicz K."/>
            <person name="Wedrychowicz H."/>
        </authorList>
    </citation>
    <scope>NUCLEOTIDE SEQUENCE [LARGE SCALE GENOMIC DNA]</scope>
    <source>
        <strain evidence="3 4">DSM 27063</strain>
    </source>
</reference>
<dbReference type="Proteomes" id="UP000184050">
    <property type="component" value="Unassembled WGS sequence"/>
</dbReference>
<name>A0A1M6H4K4_9BACT</name>
<dbReference type="RefSeq" id="WP_139279528.1">
    <property type="nucleotide sequence ID" value="NZ_FQZE01000012.1"/>
</dbReference>
<dbReference type="InterPro" id="IPR035093">
    <property type="entry name" value="RelE/ParE_toxin_dom_sf"/>
</dbReference>
<feature type="active site" description="Proton donor" evidence="2">
    <location>
        <position position="86"/>
    </location>
</feature>
<dbReference type="GO" id="GO:0006402">
    <property type="term" value="P:mRNA catabolic process"/>
    <property type="evidence" value="ECO:0007669"/>
    <property type="project" value="TreeGrafter"/>
</dbReference>
<dbReference type="NCBIfam" id="TIGR02385">
    <property type="entry name" value="RelE_StbE"/>
    <property type="match status" value="1"/>
</dbReference>
<proteinExistence type="predicted"/>
<evidence type="ECO:0000313" key="4">
    <source>
        <dbReference type="Proteomes" id="UP000184050"/>
    </source>
</evidence>
<dbReference type="PIRSF" id="PIRSF006156">
    <property type="entry name" value="YafQ"/>
    <property type="match status" value="1"/>
</dbReference>
<dbReference type="GO" id="GO:0006415">
    <property type="term" value="P:translational termination"/>
    <property type="evidence" value="ECO:0007669"/>
    <property type="project" value="TreeGrafter"/>
</dbReference>
<dbReference type="InterPro" id="IPR004386">
    <property type="entry name" value="Toxin_YafQ-like"/>
</dbReference>
<dbReference type="InterPro" id="IPR007712">
    <property type="entry name" value="RelE/ParE_toxin"/>
</dbReference>